<dbReference type="EMBL" id="LCJG01000037">
    <property type="protein sequence ID" value="KKT72441.1"/>
    <property type="molecule type" value="Genomic_DNA"/>
</dbReference>
<sequence>MEFKEIQQIALRVKDKYRKLEIARMGREWNLSELTEGLVGDVGDLMKLIMAKEGKRVIVDVDNKLKEELCDCLWAIINISEKLGVDLEPEFVTKMNLLEKRIDSSVENPQKAD</sequence>
<protein>
    <submittedName>
        <fullName evidence="1">MazG nucleotide pyrophosphohydrolase</fullName>
    </submittedName>
</protein>
<dbReference type="STRING" id="1618384.UW68_C0037G0008"/>
<dbReference type="AlphaFoldDB" id="A0A0G1JLM0"/>
<evidence type="ECO:0000313" key="2">
    <source>
        <dbReference type="Proteomes" id="UP000034835"/>
    </source>
</evidence>
<keyword evidence="1" id="KW-0378">Hydrolase</keyword>
<dbReference type="Gene3D" id="1.10.287.1080">
    <property type="entry name" value="MazG-like"/>
    <property type="match status" value="1"/>
</dbReference>
<evidence type="ECO:0000313" key="1">
    <source>
        <dbReference type="EMBL" id="KKT72441.1"/>
    </source>
</evidence>
<organism evidence="1 2">
    <name type="scientific">Candidatus Collierbacteria bacterium GW2011_GWB1_44_6</name>
    <dbReference type="NCBI Taxonomy" id="1618384"/>
    <lineage>
        <taxon>Bacteria</taxon>
        <taxon>Candidatus Collieribacteriota</taxon>
    </lineage>
</organism>
<accession>A0A0G1JLM0</accession>
<reference evidence="1 2" key="1">
    <citation type="journal article" date="2015" name="Nature">
        <title>rRNA introns, odd ribosomes, and small enigmatic genomes across a large radiation of phyla.</title>
        <authorList>
            <person name="Brown C.T."/>
            <person name="Hug L.A."/>
            <person name="Thomas B.C."/>
            <person name="Sharon I."/>
            <person name="Castelle C.J."/>
            <person name="Singh A."/>
            <person name="Wilkins M.J."/>
            <person name="Williams K.H."/>
            <person name="Banfield J.F."/>
        </authorList>
    </citation>
    <scope>NUCLEOTIDE SEQUENCE [LARGE SCALE GENOMIC DNA]</scope>
</reference>
<name>A0A0G1JLM0_9BACT</name>
<gene>
    <name evidence="1" type="ORF">UW68_C0037G0008</name>
</gene>
<dbReference type="SUPFAM" id="SSF101386">
    <property type="entry name" value="all-alpha NTP pyrophosphatases"/>
    <property type="match status" value="1"/>
</dbReference>
<dbReference type="Proteomes" id="UP000034835">
    <property type="component" value="Unassembled WGS sequence"/>
</dbReference>
<comment type="caution">
    <text evidence="1">The sequence shown here is derived from an EMBL/GenBank/DDBJ whole genome shotgun (WGS) entry which is preliminary data.</text>
</comment>
<proteinExistence type="predicted"/>
<dbReference type="GO" id="GO:0016787">
    <property type="term" value="F:hydrolase activity"/>
    <property type="evidence" value="ECO:0007669"/>
    <property type="project" value="UniProtKB-KW"/>
</dbReference>